<sequence>MEMKLDAVTLRAWKQEGNVESRTLSNFVDYLQKRCLMLERLEARTKEGTGHVNDGSDKQRSKNRSQKHALTGDIRQLYRQIVVDPQDCNYQRILLRFFPDELIKARTARFVSNARRKASERTVGLLSITEIRVVYITLFICFATKAIHLEATSELSTAAFLATLRRFVDRRGCPKEI</sequence>
<organism evidence="2 3">
    <name type="scientific">Trachymyrmex cornetzi</name>
    <dbReference type="NCBI Taxonomy" id="471704"/>
    <lineage>
        <taxon>Eukaryota</taxon>
        <taxon>Metazoa</taxon>
        <taxon>Ecdysozoa</taxon>
        <taxon>Arthropoda</taxon>
        <taxon>Hexapoda</taxon>
        <taxon>Insecta</taxon>
        <taxon>Pterygota</taxon>
        <taxon>Neoptera</taxon>
        <taxon>Endopterygota</taxon>
        <taxon>Hymenoptera</taxon>
        <taxon>Apocrita</taxon>
        <taxon>Aculeata</taxon>
        <taxon>Formicoidea</taxon>
        <taxon>Formicidae</taxon>
        <taxon>Myrmicinae</taxon>
        <taxon>Trachymyrmex</taxon>
    </lineage>
</organism>
<accession>A0A151IS37</accession>
<protein>
    <submittedName>
        <fullName evidence="2">Uncharacterized protein</fullName>
    </submittedName>
</protein>
<dbReference type="AlphaFoldDB" id="A0A151IS37"/>
<keyword evidence="3" id="KW-1185">Reference proteome</keyword>
<dbReference type="STRING" id="471704.A0A151IS37"/>
<gene>
    <name evidence="2" type="ORF">ALC57_18397</name>
</gene>
<dbReference type="InterPro" id="IPR036397">
    <property type="entry name" value="RNaseH_sf"/>
</dbReference>
<name>A0A151IS37_9HYME</name>
<dbReference type="Proteomes" id="UP000078492">
    <property type="component" value="Unassembled WGS sequence"/>
</dbReference>
<dbReference type="EMBL" id="KQ981100">
    <property type="protein sequence ID" value="KYN09492.1"/>
    <property type="molecule type" value="Genomic_DNA"/>
</dbReference>
<feature type="compositionally biased region" description="Basic and acidic residues" evidence="1">
    <location>
        <begin position="47"/>
        <end position="60"/>
    </location>
</feature>
<dbReference type="GO" id="GO:0003676">
    <property type="term" value="F:nucleic acid binding"/>
    <property type="evidence" value="ECO:0007669"/>
    <property type="project" value="InterPro"/>
</dbReference>
<evidence type="ECO:0000313" key="3">
    <source>
        <dbReference type="Proteomes" id="UP000078492"/>
    </source>
</evidence>
<reference evidence="2 3" key="1">
    <citation type="submission" date="2015-09" db="EMBL/GenBank/DDBJ databases">
        <title>Trachymyrmex cornetzi WGS genome.</title>
        <authorList>
            <person name="Nygaard S."/>
            <person name="Hu H."/>
            <person name="Boomsma J."/>
            <person name="Zhang G."/>
        </authorList>
    </citation>
    <scope>NUCLEOTIDE SEQUENCE [LARGE SCALE GENOMIC DNA]</scope>
    <source>
        <strain evidence="2">Tcor2-1</strain>
        <tissue evidence="2">Whole body</tissue>
    </source>
</reference>
<feature type="region of interest" description="Disordered" evidence="1">
    <location>
        <begin position="47"/>
        <end position="68"/>
    </location>
</feature>
<evidence type="ECO:0000256" key="1">
    <source>
        <dbReference type="SAM" id="MobiDB-lite"/>
    </source>
</evidence>
<evidence type="ECO:0000313" key="2">
    <source>
        <dbReference type="EMBL" id="KYN09492.1"/>
    </source>
</evidence>
<proteinExistence type="predicted"/>
<dbReference type="Gene3D" id="3.30.420.10">
    <property type="entry name" value="Ribonuclease H-like superfamily/Ribonuclease H"/>
    <property type="match status" value="1"/>
</dbReference>